<accession>A0A068TUG9</accession>
<proteinExistence type="predicted"/>
<evidence type="ECO:0000313" key="1">
    <source>
        <dbReference type="EMBL" id="CDO99604.1"/>
    </source>
</evidence>
<dbReference type="EMBL" id="HG739088">
    <property type="protein sequence ID" value="CDO99604.1"/>
    <property type="molecule type" value="Genomic_DNA"/>
</dbReference>
<evidence type="ECO:0000313" key="2">
    <source>
        <dbReference type="Proteomes" id="UP000295252"/>
    </source>
</evidence>
<organism evidence="1 2">
    <name type="scientific">Coffea canephora</name>
    <name type="common">Robusta coffee</name>
    <dbReference type="NCBI Taxonomy" id="49390"/>
    <lineage>
        <taxon>Eukaryota</taxon>
        <taxon>Viridiplantae</taxon>
        <taxon>Streptophyta</taxon>
        <taxon>Embryophyta</taxon>
        <taxon>Tracheophyta</taxon>
        <taxon>Spermatophyta</taxon>
        <taxon>Magnoliopsida</taxon>
        <taxon>eudicotyledons</taxon>
        <taxon>Gunneridae</taxon>
        <taxon>Pentapetalae</taxon>
        <taxon>asterids</taxon>
        <taxon>lamiids</taxon>
        <taxon>Gentianales</taxon>
        <taxon>Rubiaceae</taxon>
        <taxon>Ixoroideae</taxon>
        <taxon>Gardenieae complex</taxon>
        <taxon>Bertiereae - Coffeeae clade</taxon>
        <taxon>Coffeeae</taxon>
        <taxon>Coffea</taxon>
    </lineage>
</organism>
<keyword evidence="2" id="KW-1185">Reference proteome</keyword>
<protein>
    <submittedName>
        <fullName evidence="1">Uncharacterized protein</fullName>
    </submittedName>
</protein>
<sequence>MWKHRTALELRLHPDDINPGSIISLARALQFGVGWLLVKHRCCFLSRFMTAVVKVEGIARRVIVEFELMFTFSTTTSAPDGLLRCCPYSAEKASALLLAVTVHP</sequence>
<reference evidence="2" key="1">
    <citation type="journal article" date="2014" name="Science">
        <title>The coffee genome provides insight into the convergent evolution of caffeine biosynthesis.</title>
        <authorList>
            <person name="Denoeud F."/>
            <person name="Carretero-Paulet L."/>
            <person name="Dereeper A."/>
            <person name="Droc G."/>
            <person name="Guyot R."/>
            <person name="Pietrella M."/>
            <person name="Zheng C."/>
            <person name="Alberti A."/>
            <person name="Anthony F."/>
            <person name="Aprea G."/>
            <person name="Aury J.M."/>
            <person name="Bento P."/>
            <person name="Bernard M."/>
            <person name="Bocs S."/>
            <person name="Campa C."/>
            <person name="Cenci A."/>
            <person name="Combes M.C."/>
            <person name="Crouzillat D."/>
            <person name="Da Silva C."/>
            <person name="Daddiego L."/>
            <person name="De Bellis F."/>
            <person name="Dussert S."/>
            <person name="Garsmeur O."/>
            <person name="Gayraud T."/>
            <person name="Guignon V."/>
            <person name="Jahn K."/>
            <person name="Jamilloux V."/>
            <person name="Joet T."/>
            <person name="Labadie K."/>
            <person name="Lan T."/>
            <person name="Leclercq J."/>
            <person name="Lepelley M."/>
            <person name="Leroy T."/>
            <person name="Li L.T."/>
            <person name="Librado P."/>
            <person name="Lopez L."/>
            <person name="Munoz A."/>
            <person name="Noel B."/>
            <person name="Pallavicini A."/>
            <person name="Perrotta G."/>
            <person name="Poncet V."/>
            <person name="Pot D."/>
            <person name="Priyono X."/>
            <person name="Rigoreau M."/>
            <person name="Rouard M."/>
            <person name="Rozas J."/>
            <person name="Tranchant-Dubreuil C."/>
            <person name="VanBuren R."/>
            <person name="Zhang Q."/>
            <person name="Andrade A.C."/>
            <person name="Argout X."/>
            <person name="Bertrand B."/>
            <person name="de Kochko A."/>
            <person name="Graziosi G."/>
            <person name="Henry R.J."/>
            <person name="Jayarama X."/>
            <person name="Ming R."/>
            <person name="Nagai C."/>
            <person name="Rounsley S."/>
            <person name="Sankoff D."/>
            <person name="Giuliano G."/>
            <person name="Albert V.A."/>
            <person name="Wincker P."/>
            <person name="Lashermes P."/>
        </authorList>
    </citation>
    <scope>NUCLEOTIDE SEQUENCE [LARGE SCALE GENOMIC DNA]</scope>
    <source>
        <strain evidence="2">cv. DH200-94</strain>
    </source>
</reference>
<dbReference type="Proteomes" id="UP000295252">
    <property type="component" value="Chromosome IV"/>
</dbReference>
<dbReference type="AlphaFoldDB" id="A0A068TUG9"/>
<gene>
    <name evidence="1" type="ORF">GSCOC_T00029244001</name>
</gene>
<dbReference type="InParanoid" id="A0A068TUG9"/>
<name>A0A068TUG9_COFCA</name>
<dbReference type="Gramene" id="CDO99604">
    <property type="protein sequence ID" value="CDO99604"/>
    <property type="gene ID" value="GSCOC_T00029244001"/>
</dbReference>